<dbReference type="InterPro" id="IPR001062">
    <property type="entry name" value="Transcrpt_antiterm_NusG"/>
</dbReference>
<keyword evidence="2 5" id="KW-0889">Transcription antitermination</keyword>
<dbReference type="CDD" id="cd06091">
    <property type="entry name" value="KOW_NusG"/>
    <property type="match status" value="1"/>
</dbReference>
<evidence type="ECO:0000256" key="6">
    <source>
        <dbReference type="NCBIfam" id="TIGR00922"/>
    </source>
</evidence>
<dbReference type="InterPro" id="IPR015869">
    <property type="entry name" value="Transcrpt_antiterm_NusG_bac_CS"/>
</dbReference>
<organism evidence="10 12">
    <name type="scientific">Deinococcus soli</name>
    <name type="common">ex Cha et al. 2016</name>
    <dbReference type="NCBI Taxonomy" id="1309411"/>
    <lineage>
        <taxon>Bacteria</taxon>
        <taxon>Thermotogati</taxon>
        <taxon>Deinococcota</taxon>
        <taxon>Deinococci</taxon>
        <taxon>Deinococcales</taxon>
        <taxon>Deinococcaceae</taxon>
        <taxon>Deinococcus</taxon>
    </lineage>
</organism>
<dbReference type="GO" id="GO:0031564">
    <property type="term" value="P:transcription antitermination"/>
    <property type="evidence" value="ECO:0007669"/>
    <property type="project" value="UniProtKB-UniRule"/>
</dbReference>
<dbReference type="HAMAP" id="MF_00948">
    <property type="entry name" value="NusG"/>
    <property type="match status" value="1"/>
</dbReference>
<protein>
    <recommendedName>
        <fullName evidence="5 6">Transcription termination/antitermination protein NusG</fullName>
    </recommendedName>
</protein>
<dbReference type="KEGG" id="dch:SY84_12350"/>
<evidence type="ECO:0000256" key="4">
    <source>
        <dbReference type="ARBA" id="ARBA00023163"/>
    </source>
</evidence>
<keyword evidence="4 5" id="KW-0804">Transcription</keyword>
<dbReference type="PANTHER" id="PTHR30265:SF2">
    <property type="entry name" value="TRANSCRIPTION TERMINATION_ANTITERMINATION PROTEIN NUSG"/>
    <property type="match status" value="1"/>
</dbReference>
<proteinExistence type="inferred from homology"/>
<dbReference type="EMBL" id="JAVDQK010000016">
    <property type="protein sequence ID" value="MDR6220710.1"/>
    <property type="molecule type" value="Genomic_DNA"/>
</dbReference>
<dbReference type="InterPro" id="IPR047050">
    <property type="entry name" value="NGN"/>
</dbReference>
<evidence type="ECO:0000256" key="3">
    <source>
        <dbReference type="ARBA" id="ARBA00023015"/>
    </source>
</evidence>
<gene>
    <name evidence="5" type="primary">nusG</name>
    <name evidence="11" type="ORF">J2Y00_004337</name>
    <name evidence="10" type="ORF">SY84_12350</name>
</gene>
<dbReference type="Pfam" id="PF00467">
    <property type="entry name" value="KOW"/>
    <property type="match status" value="1"/>
</dbReference>
<dbReference type="Proteomes" id="UP000034024">
    <property type="component" value="Chromosome"/>
</dbReference>
<dbReference type="PRINTS" id="PR00338">
    <property type="entry name" value="NUSGTNSCPFCT"/>
</dbReference>
<comment type="function">
    <text evidence="5 7">Participates in transcription elongation, termination and antitermination.</text>
</comment>
<dbReference type="InterPro" id="IPR043425">
    <property type="entry name" value="NusG-like"/>
</dbReference>
<dbReference type="AlphaFoldDB" id="A0A0F7JST6"/>
<name>A0A0F7JST6_9DEIO</name>
<evidence type="ECO:0000313" key="11">
    <source>
        <dbReference type="EMBL" id="MDR6220710.1"/>
    </source>
</evidence>
<evidence type="ECO:0000256" key="1">
    <source>
        <dbReference type="ARBA" id="ARBA00022472"/>
    </source>
</evidence>
<evidence type="ECO:0000256" key="5">
    <source>
        <dbReference type="HAMAP-Rule" id="MF_00948"/>
    </source>
</evidence>
<dbReference type="SUPFAM" id="SSF50104">
    <property type="entry name" value="Translation proteins SH3-like domain"/>
    <property type="match status" value="1"/>
</dbReference>
<dbReference type="InterPro" id="IPR014722">
    <property type="entry name" value="Rib_uL2_dom2"/>
</dbReference>
<dbReference type="CDD" id="cd09891">
    <property type="entry name" value="NGN_Bact_1"/>
    <property type="match status" value="1"/>
</dbReference>
<reference evidence="11" key="2">
    <citation type="submission" date="2023-07" db="EMBL/GenBank/DDBJ databases">
        <title>Sorghum-associated microbial communities from plants grown in Nebraska, USA.</title>
        <authorList>
            <person name="Schachtman D."/>
        </authorList>
    </citation>
    <scope>NUCLEOTIDE SEQUENCE</scope>
    <source>
        <strain evidence="11">BE330</strain>
    </source>
</reference>
<evidence type="ECO:0000256" key="2">
    <source>
        <dbReference type="ARBA" id="ARBA00022814"/>
    </source>
</evidence>
<dbReference type="SUPFAM" id="SSF82679">
    <property type="entry name" value="N-utilization substance G protein NusG, N-terminal domain"/>
    <property type="match status" value="1"/>
</dbReference>
<keyword evidence="1 5" id="KW-0806">Transcription termination</keyword>
<evidence type="ECO:0000313" key="10">
    <source>
        <dbReference type="EMBL" id="AKH17695.1"/>
    </source>
</evidence>
<feature type="domain" description="KOW" evidence="9">
    <location>
        <begin position="137"/>
        <end position="164"/>
    </location>
</feature>
<reference evidence="10 12" key="1">
    <citation type="submission" date="2015-01" db="EMBL/GenBank/DDBJ databases">
        <title>Deinococcus soli/N5/whole genome sequencing.</title>
        <authorList>
            <person name="Kim M.K."/>
            <person name="Srinivasan S."/>
            <person name="Lee J.-J."/>
        </authorList>
    </citation>
    <scope>NUCLEOTIDE SEQUENCE [LARGE SCALE GENOMIC DNA]</scope>
    <source>
        <strain evidence="10 12">N5</strain>
    </source>
</reference>
<dbReference type="Proteomes" id="UP001185331">
    <property type="component" value="Unassembled WGS sequence"/>
</dbReference>
<dbReference type="SMART" id="SM00738">
    <property type="entry name" value="NGN"/>
    <property type="match status" value="1"/>
</dbReference>
<dbReference type="SMART" id="SM00739">
    <property type="entry name" value="KOW"/>
    <property type="match status" value="1"/>
</dbReference>
<feature type="domain" description="NusG-like N-terminal" evidence="8">
    <location>
        <begin position="2"/>
        <end position="120"/>
    </location>
</feature>
<dbReference type="PATRIC" id="fig|1309411.5.peg.2514"/>
<dbReference type="Pfam" id="PF02357">
    <property type="entry name" value="NusG"/>
    <property type="match status" value="1"/>
</dbReference>
<dbReference type="EMBL" id="CP011389">
    <property type="protein sequence ID" value="AKH17695.1"/>
    <property type="molecule type" value="Genomic_DNA"/>
</dbReference>
<dbReference type="InterPro" id="IPR005824">
    <property type="entry name" value="KOW"/>
</dbReference>
<dbReference type="PROSITE" id="PS01014">
    <property type="entry name" value="NUSG"/>
    <property type="match status" value="1"/>
</dbReference>
<dbReference type="Gene3D" id="2.30.30.30">
    <property type="match status" value="1"/>
</dbReference>
<keyword evidence="3 5" id="KW-0805">Transcription regulation</keyword>
<dbReference type="InterPro" id="IPR036735">
    <property type="entry name" value="NGN_dom_sf"/>
</dbReference>
<dbReference type="NCBIfam" id="TIGR00922">
    <property type="entry name" value="nusG"/>
    <property type="match status" value="1"/>
</dbReference>
<keyword evidence="12" id="KW-1185">Reference proteome</keyword>
<evidence type="ECO:0000259" key="8">
    <source>
        <dbReference type="SMART" id="SM00738"/>
    </source>
</evidence>
<dbReference type="Gene3D" id="3.30.70.940">
    <property type="entry name" value="NusG, N-terminal domain"/>
    <property type="match status" value="1"/>
</dbReference>
<evidence type="ECO:0000256" key="7">
    <source>
        <dbReference type="RuleBase" id="RU000538"/>
    </source>
</evidence>
<dbReference type="InterPro" id="IPR006645">
    <property type="entry name" value="NGN-like_dom"/>
</dbReference>
<dbReference type="GO" id="GO:0005829">
    <property type="term" value="C:cytosol"/>
    <property type="evidence" value="ECO:0007669"/>
    <property type="project" value="UniProtKB-ARBA"/>
</dbReference>
<comment type="similarity">
    <text evidence="5 7">Belongs to the NusG family.</text>
</comment>
<dbReference type="RefSeq" id="WP_046844263.1">
    <property type="nucleotide sequence ID" value="NZ_BMHJ01000006.1"/>
</dbReference>
<evidence type="ECO:0000259" key="9">
    <source>
        <dbReference type="SMART" id="SM00739"/>
    </source>
</evidence>
<dbReference type="GO" id="GO:0032784">
    <property type="term" value="P:regulation of DNA-templated transcription elongation"/>
    <property type="evidence" value="ECO:0007669"/>
    <property type="project" value="InterPro"/>
</dbReference>
<dbReference type="OrthoDB" id="9809075at2"/>
<dbReference type="GO" id="GO:0006353">
    <property type="term" value="P:DNA-templated transcription termination"/>
    <property type="evidence" value="ECO:0007669"/>
    <property type="project" value="UniProtKB-UniRule"/>
</dbReference>
<dbReference type="PANTHER" id="PTHR30265">
    <property type="entry name" value="RHO-INTERACTING TRANSCRIPTION TERMINATION FACTOR NUSG"/>
    <property type="match status" value="1"/>
</dbReference>
<dbReference type="GO" id="GO:0006354">
    <property type="term" value="P:DNA-templated transcription elongation"/>
    <property type="evidence" value="ECO:0007669"/>
    <property type="project" value="UniProtKB-UniRule"/>
</dbReference>
<dbReference type="InterPro" id="IPR008991">
    <property type="entry name" value="Translation_prot_SH3-like_sf"/>
</dbReference>
<accession>A0A0F7JST6</accession>
<sequence>MSIEWYAVHTYVGQEDRVQQHLMERATKLGMRGTKIFQVIQPEEKAVELQEGGKKVEVTRKLFPGYVFVQMDVEDDDAPGELGESWEVVRGTNGVTGFVGTATRPVPLSHEEVQRLLASVGVATQPVQEEAPKVKVDFKAGDMVRVTGGPFADFSGVISEVNIPQAKVKVLVSIFGRETPVELDFGQVAK</sequence>
<evidence type="ECO:0000313" key="12">
    <source>
        <dbReference type="Proteomes" id="UP000034024"/>
    </source>
</evidence>
<dbReference type="FunFam" id="2.30.30.30:FF:000002">
    <property type="entry name" value="Transcription termination/antitermination factor NusG"/>
    <property type="match status" value="1"/>
</dbReference>